<keyword evidence="2" id="KW-1003">Cell membrane</keyword>
<dbReference type="RefSeq" id="WP_221853739.1">
    <property type="nucleotide sequence ID" value="NZ_CP161827.1"/>
</dbReference>
<evidence type="ECO:0000313" key="9">
    <source>
        <dbReference type="Proteomes" id="UP001359469"/>
    </source>
</evidence>
<dbReference type="InterPro" id="IPR001123">
    <property type="entry name" value="LeuE-type"/>
</dbReference>
<evidence type="ECO:0000256" key="2">
    <source>
        <dbReference type="ARBA" id="ARBA00022475"/>
    </source>
</evidence>
<keyword evidence="4" id="KW-0813">Transport</keyword>
<evidence type="ECO:0000256" key="3">
    <source>
        <dbReference type="ARBA" id="ARBA00022692"/>
    </source>
</evidence>
<name>A0ABU8JIP3_DICCH</name>
<evidence type="ECO:0000313" key="8">
    <source>
        <dbReference type="EMBL" id="MEI7063323.1"/>
    </source>
</evidence>
<keyword evidence="6 7" id="KW-0472">Membrane</keyword>
<sequence length="212" mass="23388">MLDVNWLLFFAASLTINAIPGADVVYVTGNYHRSGWPAASLSALGLALGYYFYVFITWLGVTAVIFSFPAFYTLIQLAGAIYLLWMGYDIYRSRPSGVRGDSESQVIGNARSFLMNGLVISILNPKVGVFFVSFFPQFINKSSPSYLILILGTVFCLGATFFNIFYCFLTAQLKRLSTGRVDFLLGTVPGGILMLLGGWMIYGALSSYMSRL</sequence>
<feature type="transmembrane region" description="Helical" evidence="7">
    <location>
        <begin position="181"/>
        <end position="202"/>
    </location>
</feature>
<comment type="caution">
    <text evidence="8">The sequence shown here is derived from an EMBL/GenBank/DDBJ whole genome shotgun (WGS) entry which is preliminary data.</text>
</comment>
<reference evidence="8 9" key="1">
    <citation type="submission" date="2024-03" db="EMBL/GenBank/DDBJ databases">
        <title>Analysis of soft rot Pectobacteriaceae population diversity in US potato growing regions between 2016 and 2022.</title>
        <authorList>
            <person name="Ma X."/>
            <person name="Zhang X."/>
            <person name="Stodghill P."/>
            <person name="Rioux R."/>
            <person name="Babler B."/>
            <person name="Shrestha S."/>
            <person name="Babler B."/>
            <person name="Rivedal H."/>
            <person name="Frost K."/>
            <person name="Hao J."/>
            <person name="Secor G."/>
            <person name="Swingle B."/>
        </authorList>
    </citation>
    <scope>NUCLEOTIDE SEQUENCE [LARGE SCALE GENOMIC DNA]</scope>
    <source>
        <strain evidence="8 9">SR64</strain>
    </source>
</reference>
<dbReference type="Proteomes" id="UP001359469">
    <property type="component" value="Unassembled WGS sequence"/>
</dbReference>
<feature type="transmembrane region" description="Helical" evidence="7">
    <location>
        <begin position="112"/>
        <end position="134"/>
    </location>
</feature>
<evidence type="ECO:0000256" key="6">
    <source>
        <dbReference type="ARBA" id="ARBA00023136"/>
    </source>
</evidence>
<dbReference type="EMBL" id="JBBBOO010000003">
    <property type="protein sequence ID" value="MEI7063323.1"/>
    <property type="molecule type" value="Genomic_DNA"/>
</dbReference>
<comment type="subcellular location">
    <subcellularLocation>
        <location evidence="1">Cell membrane</location>
        <topology evidence="1">Multi-pass membrane protein</topology>
    </subcellularLocation>
</comment>
<keyword evidence="4" id="KW-0029">Amino-acid transport</keyword>
<keyword evidence="3 7" id="KW-0812">Transmembrane</keyword>
<dbReference type="PANTHER" id="PTHR30086:SF20">
    <property type="entry name" value="ARGININE EXPORTER PROTEIN ARGO-RELATED"/>
    <property type="match status" value="1"/>
</dbReference>
<keyword evidence="9" id="KW-1185">Reference proteome</keyword>
<feature type="transmembrane region" description="Helical" evidence="7">
    <location>
        <begin position="41"/>
        <end position="65"/>
    </location>
</feature>
<accession>A0ABU8JIP3</accession>
<feature type="transmembrane region" description="Helical" evidence="7">
    <location>
        <begin position="146"/>
        <end position="169"/>
    </location>
</feature>
<evidence type="ECO:0000256" key="7">
    <source>
        <dbReference type="SAM" id="Phobius"/>
    </source>
</evidence>
<protein>
    <submittedName>
        <fullName evidence="8">LysE family translocator</fullName>
    </submittedName>
</protein>
<evidence type="ECO:0000256" key="5">
    <source>
        <dbReference type="ARBA" id="ARBA00022989"/>
    </source>
</evidence>
<feature type="transmembrane region" description="Helical" evidence="7">
    <location>
        <begin position="6"/>
        <end position="29"/>
    </location>
</feature>
<evidence type="ECO:0000256" key="4">
    <source>
        <dbReference type="ARBA" id="ARBA00022970"/>
    </source>
</evidence>
<gene>
    <name evidence="8" type="ORF">WCU84_06540</name>
</gene>
<dbReference type="Pfam" id="PF01810">
    <property type="entry name" value="LysE"/>
    <property type="match status" value="1"/>
</dbReference>
<organism evidence="8 9">
    <name type="scientific">Dickeya chrysanthemi</name>
    <name type="common">Pectobacterium chrysanthemi</name>
    <name type="synonym">Erwinia chrysanthemi</name>
    <dbReference type="NCBI Taxonomy" id="556"/>
    <lineage>
        <taxon>Bacteria</taxon>
        <taxon>Pseudomonadati</taxon>
        <taxon>Pseudomonadota</taxon>
        <taxon>Gammaproteobacteria</taxon>
        <taxon>Enterobacterales</taxon>
        <taxon>Pectobacteriaceae</taxon>
        <taxon>Dickeya</taxon>
    </lineage>
</organism>
<feature type="transmembrane region" description="Helical" evidence="7">
    <location>
        <begin position="71"/>
        <end position="91"/>
    </location>
</feature>
<keyword evidence="5 7" id="KW-1133">Transmembrane helix</keyword>
<dbReference type="PANTHER" id="PTHR30086">
    <property type="entry name" value="ARGININE EXPORTER PROTEIN ARGO"/>
    <property type="match status" value="1"/>
</dbReference>
<evidence type="ECO:0000256" key="1">
    <source>
        <dbReference type="ARBA" id="ARBA00004651"/>
    </source>
</evidence>
<proteinExistence type="predicted"/>